<keyword evidence="2" id="KW-1185">Reference proteome</keyword>
<gene>
    <name evidence="1" type="ORF">Prum_069640</name>
</gene>
<dbReference type="Proteomes" id="UP000482960">
    <property type="component" value="Unassembled WGS sequence"/>
</dbReference>
<proteinExistence type="predicted"/>
<sequence>MTRRRFPIRLHHCRLAPLPVAGRYMSLPDRERETVLGTARQAAEHADAGYADLLAAEAAVAARRTRPQVARLVFSMDEDVTGSSAALVAAYDRAGRRLWHVDLDDEWPDETLVTDMLAAAWDWYRGDCYPAANEDADLFQFTLPDPSPGPRPHRRRRR</sequence>
<evidence type="ECO:0000313" key="1">
    <source>
        <dbReference type="EMBL" id="GFJ93322.1"/>
    </source>
</evidence>
<dbReference type="AlphaFoldDB" id="A0A6V8L7T9"/>
<dbReference type="EMBL" id="BLPG01000001">
    <property type="protein sequence ID" value="GFJ93322.1"/>
    <property type="molecule type" value="Genomic_DNA"/>
</dbReference>
<protein>
    <submittedName>
        <fullName evidence="1">Uncharacterized protein</fullName>
    </submittedName>
</protein>
<reference evidence="1 2" key="1">
    <citation type="submission" date="2020-03" db="EMBL/GenBank/DDBJ databases">
        <title>Whole genome shotgun sequence of Phytohabitans rumicis NBRC 108638.</title>
        <authorList>
            <person name="Komaki H."/>
            <person name="Tamura T."/>
        </authorList>
    </citation>
    <scope>NUCLEOTIDE SEQUENCE [LARGE SCALE GENOMIC DNA]</scope>
    <source>
        <strain evidence="1 2">NBRC 108638</strain>
    </source>
</reference>
<name>A0A6V8L7T9_9ACTN</name>
<comment type="caution">
    <text evidence="1">The sequence shown here is derived from an EMBL/GenBank/DDBJ whole genome shotgun (WGS) entry which is preliminary data.</text>
</comment>
<organism evidence="1 2">
    <name type="scientific">Phytohabitans rumicis</name>
    <dbReference type="NCBI Taxonomy" id="1076125"/>
    <lineage>
        <taxon>Bacteria</taxon>
        <taxon>Bacillati</taxon>
        <taxon>Actinomycetota</taxon>
        <taxon>Actinomycetes</taxon>
        <taxon>Micromonosporales</taxon>
        <taxon>Micromonosporaceae</taxon>
    </lineage>
</organism>
<evidence type="ECO:0000313" key="2">
    <source>
        <dbReference type="Proteomes" id="UP000482960"/>
    </source>
</evidence>
<reference evidence="1 2" key="2">
    <citation type="submission" date="2020-03" db="EMBL/GenBank/DDBJ databases">
        <authorList>
            <person name="Ichikawa N."/>
            <person name="Kimura A."/>
            <person name="Kitahashi Y."/>
            <person name="Uohara A."/>
        </authorList>
    </citation>
    <scope>NUCLEOTIDE SEQUENCE [LARGE SCALE GENOMIC DNA]</scope>
    <source>
        <strain evidence="1 2">NBRC 108638</strain>
    </source>
</reference>
<dbReference type="RefSeq" id="WP_173079980.1">
    <property type="nucleotide sequence ID" value="NZ_BAABJB010000055.1"/>
</dbReference>
<accession>A0A6V8L7T9</accession>